<evidence type="ECO:0000256" key="3">
    <source>
        <dbReference type="ARBA" id="ARBA00022737"/>
    </source>
</evidence>
<dbReference type="Ensembl" id="ENSCLMT00005021685.1">
    <property type="protein sequence ID" value="ENSCLMP00005020631.1"/>
    <property type="gene ID" value="ENSCLMG00005010332.1"/>
</dbReference>
<dbReference type="PANTHER" id="PTHR24384">
    <property type="entry name" value="FINGER PUTATIVE TRANSCRIPTION FACTOR FAMILY-RELATED"/>
    <property type="match status" value="1"/>
</dbReference>
<feature type="domain" description="C2H2-type" evidence="11">
    <location>
        <begin position="223"/>
        <end position="254"/>
    </location>
</feature>
<feature type="domain" description="C2H2-type" evidence="11">
    <location>
        <begin position="315"/>
        <end position="337"/>
    </location>
</feature>
<evidence type="ECO:0000256" key="5">
    <source>
        <dbReference type="ARBA" id="ARBA00022833"/>
    </source>
</evidence>
<dbReference type="InterPro" id="IPR013087">
    <property type="entry name" value="Znf_C2H2_type"/>
</dbReference>
<keyword evidence="6" id="KW-0805">Transcription regulation</keyword>
<evidence type="ECO:0000256" key="1">
    <source>
        <dbReference type="ARBA" id="ARBA00004123"/>
    </source>
</evidence>
<name>A0A8C2XLW5_CYCLU</name>
<evidence type="ECO:0000313" key="13">
    <source>
        <dbReference type="Proteomes" id="UP000694565"/>
    </source>
</evidence>
<accession>A0A8C2XLW5</accession>
<keyword evidence="3" id="KW-0677">Repeat</keyword>
<feature type="domain" description="C2H2-type" evidence="11">
    <location>
        <begin position="264"/>
        <end position="291"/>
    </location>
</feature>
<evidence type="ECO:0000313" key="12">
    <source>
        <dbReference type="Ensembl" id="ENSCLMP00005020631.1"/>
    </source>
</evidence>
<dbReference type="InterPro" id="IPR036236">
    <property type="entry name" value="Znf_C2H2_sf"/>
</dbReference>
<dbReference type="Gene3D" id="3.30.160.60">
    <property type="entry name" value="Classic Zinc Finger"/>
    <property type="match status" value="4"/>
</dbReference>
<reference evidence="12" key="1">
    <citation type="submission" date="2025-08" db="UniProtKB">
        <authorList>
            <consortium name="Ensembl"/>
        </authorList>
    </citation>
    <scope>IDENTIFICATION</scope>
</reference>
<dbReference type="GeneTree" id="ENSGT00940000166443"/>
<dbReference type="SUPFAM" id="SSF57667">
    <property type="entry name" value="beta-beta-alpha zinc fingers"/>
    <property type="match status" value="5"/>
</dbReference>
<evidence type="ECO:0000256" key="7">
    <source>
        <dbReference type="ARBA" id="ARBA00023125"/>
    </source>
</evidence>
<evidence type="ECO:0000256" key="4">
    <source>
        <dbReference type="ARBA" id="ARBA00022771"/>
    </source>
</evidence>
<evidence type="ECO:0000256" key="2">
    <source>
        <dbReference type="ARBA" id="ARBA00022723"/>
    </source>
</evidence>
<dbReference type="FunFam" id="3.30.160.60:FF:000902">
    <property type="entry name" value="Zinc finger protein 445"/>
    <property type="match status" value="1"/>
</dbReference>
<dbReference type="PROSITE" id="PS50157">
    <property type="entry name" value="ZINC_FINGER_C2H2_2"/>
    <property type="match status" value="6"/>
</dbReference>
<evidence type="ECO:0000256" key="10">
    <source>
        <dbReference type="PROSITE-ProRule" id="PRU00042"/>
    </source>
</evidence>
<feature type="domain" description="C2H2-type" evidence="11">
    <location>
        <begin position="168"/>
        <end position="194"/>
    </location>
</feature>
<dbReference type="Proteomes" id="UP000694565">
    <property type="component" value="Unplaced"/>
</dbReference>
<dbReference type="PANTHER" id="PTHR24384:SF189">
    <property type="entry name" value="C2H2-TYPE DOMAIN-CONTAINING PROTEIN-RELATED"/>
    <property type="match status" value="1"/>
</dbReference>
<dbReference type="PROSITE" id="PS00028">
    <property type="entry name" value="ZINC_FINGER_C2H2_1"/>
    <property type="match status" value="4"/>
</dbReference>
<proteinExistence type="predicted"/>
<evidence type="ECO:0000259" key="11">
    <source>
        <dbReference type="PROSITE" id="PS50157"/>
    </source>
</evidence>
<dbReference type="Pfam" id="PF00096">
    <property type="entry name" value="zf-C2H2"/>
    <property type="match status" value="4"/>
</dbReference>
<keyword evidence="8" id="KW-0804">Transcription</keyword>
<keyword evidence="13" id="KW-1185">Reference proteome</keyword>
<keyword evidence="2" id="KW-0479">Metal-binding</keyword>
<reference evidence="12" key="2">
    <citation type="submission" date="2025-09" db="UniProtKB">
        <authorList>
            <consortium name="Ensembl"/>
        </authorList>
    </citation>
    <scope>IDENTIFICATION</scope>
</reference>
<organism evidence="12 13">
    <name type="scientific">Cyclopterus lumpus</name>
    <name type="common">Lumpsucker</name>
    <dbReference type="NCBI Taxonomy" id="8103"/>
    <lineage>
        <taxon>Eukaryota</taxon>
        <taxon>Metazoa</taxon>
        <taxon>Chordata</taxon>
        <taxon>Craniata</taxon>
        <taxon>Vertebrata</taxon>
        <taxon>Euteleostomi</taxon>
        <taxon>Actinopterygii</taxon>
        <taxon>Neopterygii</taxon>
        <taxon>Teleostei</taxon>
        <taxon>Neoteleostei</taxon>
        <taxon>Acanthomorphata</taxon>
        <taxon>Eupercaria</taxon>
        <taxon>Perciformes</taxon>
        <taxon>Cottioidei</taxon>
        <taxon>Cottales</taxon>
        <taxon>Cyclopteridae</taxon>
        <taxon>Cyclopterus</taxon>
    </lineage>
</organism>
<feature type="domain" description="C2H2-type" evidence="11">
    <location>
        <begin position="195"/>
        <end position="222"/>
    </location>
</feature>
<dbReference type="AlphaFoldDB" id="A0A8C2XLW5"/>
<evidence type="ECO:0000256" key="8">
    <source>
        <dbReference type="ARBA" id="ARBA00023163"/>
    </source>
</evidence>
<keyword evidence="9" id="KW-0539">Nucleus</keyword>
<feature type="domain" description="C2H2-type" evidence="11">
    <location>
        <begin position="121"/>
        <end position="149"/>
    </location>
</feature>
<dbReference type="GO" id="GO:0000978">
    <property type="term" value="F:RNA polymerase II cis-regulatory region sequence-specific DNA binding"/>
    <property type="evidence" value="ECO:0007669"/>
    <property type="project" value="TreeGrafter"/>
</dbReference>
<dbReference type="GO" id="GO:0008270">
    <property type="term" value="F:zinc ion binding"/>
    <property type="evidence" value="ECO:0007669"/>
    <property type="project" value="UniProtKB-KW"/>
</dbReference>
<sequence>MRIKIPAVRTMTRTLRHTSRATCVERHSQHQKVLRTISGVTWVTNHMNVQNVVDVFSKRPSCSSINECTSLNFSVRHAVGVSSRSLRYVNTSILMERAVPTVVPSVTSVSQGRCSWQKDLYNCQVCSIKFSSKSGLLEHQNLLHRNEKLFKCELCVRATNPSNPPKTYHCSHCNSDFPNTISLIHVRVHTGEKPYKCDICGKAFGQAYFLRVHELTHWSVKRYNCTRCEKAFTHYSNAKNHTCRPSGSGGGLQPNRRAKPALTYTCHICKNVFDHLQEFNSHMRAHTGAKLYRCLYCDKLFGVLSEIHRQRRGRFTCPQCGRGFRFVHSYKKHMSEHPEFQWIHESASMPGRINPGIISSASTE</sequence>
<dbReference type="GO" id="GO:0005634">
    <property type="term" value="C:nucleus"/>
    <property type="evidence" value="ECO:0007669"/>
    <property type="project" value="UniProtKB-SubCell"/>
</dbReference>
<keyword evidence="4 10" id="KW-0863">Zinc-finger</keyword>
<keyword evidence="5" id="KW-0862">Zinc</keyword>
<protein>
    <recommendedName>
        <fullName evidence="11">C2H2-type domain-containing protein</fullName>
    </recommendedName>
</protein>
<dbReference type="InterPro" id="IPR050752">
    <property type="entry name" value="C2H2-ZF_domain"/>
</dbReference>
<keyword evidence="7" id="KW-0238">DNA-binding</keyword>
<dbReference type="SMART" id="SM00355">
    <property type="entry name" value="ZnF_C2H2"/>
    <property type="match status" value="5"/>
</dbReference>
<comment type="subcellular location">
    <subcellularLocation>
        <location evidence="1">Nucleus</location>
    </subcellularLocation>
</comment>
<evidence type="ECO:0000256" key="9">
    <source>
        <dbReference type="ARBA" id="ARBA00023242"/>
    </source>
</evidence>
<evidence type="ECO:0000256" key="6">
    <source>
        <dbReference type="ARBA" id="ARBA00023015"/>
    </source>
</evidence>
<dbReference type="GO" id="GO:0000981">
    <property type="term" value="F:DNA-binding transcription factor activity, RNA polymerase II-specific"/>
    <property type="evidence" value="ECO:0007669"/>
    <property type="project" value="TreeGrafter"/>
</dbReference>